<keyword evidence="1" id="KW-0472">Membrane</keyword>
<organism evidence="4 5">
    <name type="scientific">Nguyenibacter vanlangensis</name>
    <dbReference type="NCBI Taxonomy" id="1216886"/>
    <lineage>
        <taxon>Bacteria</taxon>
        <taxon>Pseudomonadati</taxon>
        <taxon>Pseudomonadota</taxon>
        <taxon>Alphaproteobacteria</taxon>
        <taxon>Acetobacterales</taxon>
        <taxon>Acetobacteraceae</taxon>
        <taxon>Nguyenibacter</taxon>
    </lineage>
</organism>
<dbReference type="Pfam" id="PF13400">
    <property type="entry name" value="Tad"/>
    <property type="match status" value="1"/>
</dbReference>
<evidence type="ECO:0000259" key="2">
    <source>
        <dbReference type="Pfam" id="PF13400"/>
    </source>
</evidence>
<dbReference type="Pfam" id="PF23981">
    <property type="entry name" value="DUF7305"/>
    <property type="match status" value="1"/>
</dbReference>
<name>A0A7Y7IVD5_9PROT</name>
<feature type="domain" description="DUF7305" evidence="3">
    <location>
        <begin position="288"/>
        <end position="391"/>
    </location>
</feature>
<protein>
    <recommendedName>
        <fullName evidence="6">Flp pilus-assembly TadG-like N-terminal domain-containing protein</fullName>
    </recommendedName>
</protein>
<keyword evidence="1" id="KW-0812">Transmembrane</keyword>
<evidence type="ECO:0000313" key="4">
    <source>
        <dbReference type="EMBL" id="NVN11061.1"/>
    </source>
</evidence>
<feature type="domain" description="Putative Flp pilus-assembly TadG-like N-terminal" evidence="2">
    <location>
        <begin position="18"/>
        <end position="64"/>
    </location>
</feature>
<proteinExistence type="predicted"/>
<dbReference type="SUPFAM" id="SSF51126">
    <property type="entry name" value="Pectin lyase-like"/>
    <property type="match status" value="1"/>
</dbReference>
<dbReference type="InterPro" id="IPR011050">
    <property type="entry name" value="Pectin_lyase_fold/virulence"/>
</dbReference>
<keyword evidence="1" id="KW-1133">Transmembrane helix</keyword>
<gene>
    <name evidence="4" type="ORF">HUK84_07905</name>
</gene>
<reference evidence="4 5" key="1">
    <citation type="submission" date="2020-06" db="EMBL/GenBank/DDBJ databases">
        <title>Description of novel acetic acid bacteria.</title>
        <authorList>
            <person name="Sombolestani A."/>
        </authorList>
    </citation>
    <scope>NUCLEOTIDE SEQUENCE [LARGE SCALE GENOMIC DNA]</scope>
    <source>
        <strain evidence="4 5">LMG 31431</strain>
    </source>
</reference>
<dbReference type="Proteomes" id="UP000534870">
    <property type="component" value="Unassembled WGS sequence"/>
</dbReference>
<dbReference type="AlphaFoldDB" id="A0A7Y7IVD5"/>
<feature type="transmembrane region" description="Helical" evidence="1">
    <location>
        <begin position="20"/>
        <end position="45"/>
    </location>
</feature>
<dbReference type="EMBL" id="JABXXP010000111">
    <property type="protein sequence ID" value="NVN11061.1"/>
    <property type="molecule type" value="Genomic_DNA"/>
</dbReference>
<dbReference type="InterPro" id="IPR028087">
    <property type="entry name" value="Tad_N"/>
</dbReference>
<comment type="caution">
    <text evidence="4">The sequence shown here is derived from an EMBL/GenBank/DDBJ whole genome shotgun (WGS) entry which is preliminary data.</text>
</comment>
<sequence length="415" mass="41785">MRGAAFRGSFPIPGAQRGAVALLVALALPVLIGILGLGIDVSYWAMTRMELQRTADLASVAGAMRYGVSQQVSDALGTAATVAELNGLPAGTRGGAGTDTLTDIYGAYAATVTFAAPSTITVSITQAVPRMFSGLFLSSATQPVSARAVAKLAQRSNGAVACVLALSSVSFTVLNGNASLQMPGCDLRTNGSLTINGTPSVNVSNLIAGGTITQNGNSTCSAVTCVQGAPQESDPYSSLYKGQLSLPAKTIQLPQGQTTLNPPPAGDAYSWSLNGGTYTLNPGIYYINGDFNVNGNVTLTGTGVTIITNGNVNINGNADVNLTAPATGGTAGLLFGSTNSAFQLNGGSAISMTGSIYAPNANLIVNGSNSASGNCLYIVASTVTFNGGGQFADSNCQASGMTPIYDFSGVASLVQ</sequence>
<evidence type="ECO:0008006" key="6">
    <source>
        <dbReference type="Google" id="ProtNLM"/>
    </source>
</evidence>
<evidence type="ECO:0000256" key="1">
    <source>
        <dbReference type="SAM" id="Phobius"/>
    </source>
</evidence>
<accession>A0A7Y7IVD5</accession>
<evidence type="ECO:0000313" key="5">
    <source>
        <dbReference type="Proteomes" id="UP000534870"/>
    </source>
</evidence>
<evidence type="ECO:0000259" key="3">
    <source>
        <dbReference type="Pfam" id="PF23981"/>
    </source>
</evidence>
<dbReference type="InterPro" id="IPR055729">
    <property type="entry name" value="DUF7305"/>
</dbReference>